<dbReference type="Pfam" id="PF03781">
    <property type="entry name" value="FGE-sulfatase"/>
    <property type="match status" value="1"/>
</dbReference>
<gene>
    <name evidence="5" type="ORF">Poly41_08250</name>
</gene>
<proteinExistence type="predicted"/>
<dbReference type="OrthoDB" id="9768004at2"/>
<dbReference type="InterPro" id="IPR016187">
    <property type="entry name" value="CTDL_fold"/>
</dbReference>
<dbReference type="InterPro" id="IPR051043">
    <property type="entry name" value="Sulfatase_Mod_Factor_Kinase"/>
</dbReference>
<reference evidence="5 6" key="1">
    <citation type="submission" date="2019-02" db="EMBL/GenBank/DDBJ databases">
        <title>Deep-cultivation of Planctomycetes and their phenomic and genomic characterization uncovers novel biology.</title>
        <authorList>
            <person name="Wiegand S."/>
            <person name="Jogler M."/>
            <person name="Boedeker C."/>
            <person name="Pinto D."/>
            <person name="Vollmers J."/>
            <person name="Rivas-Marin E."/>
            <person name="Kohn T."/>
            <person name="Peeters S.H."/>
            <person name="Heuer A."/>
            <person name="Rast P."/>
            <person name="Oberbeckmann S."/>
            <person name="Bunk B."/>
            <person name="Jeske O."/>
            <person name="Meyerdierks A."/>
            <person name="Storesund J.E."/>
            <person name="Kallscheuer N."/>
            <person name="Luecker S."/>
            <person name="Lage O.M."/>
            <person name="Pohl T."/>
            <person name="Merkel B.J."/>
            <person name="Hornburger P."/>
            <person name="Mueller R.-W."/>
            <person name="Bruemmer F."/>
            <person name="Labrenz M."/>
            <person name="Spormann A.M."/>
            <person name="Op Den Camp H."/>
            <person name="Overmann J."/>
            <person name="Amann R."/>
            <person name="Jetten M.S.M."/>
            <person name="Mascher T."/>
            <person name="Medema M.H."/>
            <person name="Devos D.P."/>
            <person name="Kaster A.-K."/>
            <person name="Ovreas L."/>
            <person name="Rohde M."/>
            <person name="Galperin M.Y."/>
            <person name="Jogler C."/>
        </authorList>
    </citation>
    <scope>NUCLEOTIDE SEQUENCE [LARGE SCALE GENOMIC DNA]</scope>
    <source>
        <strain evidence="5 6">Poly41</strain>
    </source>
</reference>
<comment type="caution">
    <text evidence="5">The sequence shown here is derived from an EMBL/GenBank/DDBJ whole genome shotgun (WGS) entry which is preliminary data.</text>
</comment>
<dbReference type="EMBL" id="SJPV01000001">
    <property type="protein sequence ID" value="TWU42528.1"/>
    <property type="molecule type" value="Genomic_DNA"/>
</dbReference>
<dbReference type="Proteomes" id="UP000319143">
    <property type="component" value="Unassembled WGS sequence"/>
</dbReference>
<evidence type="ECO:0000259" key="4">
    <source>
        <dbReference type="Pfam" id="PF18582"/>
    </source>
</evidence>
<name>A0A5C6E0U5_9BACT</name>
<dbReference type="SUPFAM" id="SSF56436">
    <property type="entry name" value="C-type lectin-like"/>
    <property type="match status" value="1"/>
</dbReference>
<dbReference type="InterPro" id="IPR040698">
    <property type="entry name" value="HZS_alpha_mid"/>
</dbReference>
<evidence type="ECO:0000313" key="6">
    <source>
        <dbReference type="Proteomes" id="UP000319143"/>
    </source>
</evidence>
<dbReference type="PANTHER" id="PTHR23150">
    <property type="entry name" value="SULFATASE MODIFYING FACTOR 1, 2"/>
    <property type="match status" value="1"/>
</dbReference>
<dbReference type="Pfam" id="PF18582">
    <property type="entry name" value="HZS_alpha"/>
    <property type="match status" value="1"/>
</dbReference>
<dbReference type="SUPFAM" id="SSF69304">
    <property type="entry name" value="Tricorn protease N-terminal domain"/>
    <property type="match status" value="1"/>
</dbReference>
<keyword evidence="6" id="KW-1185">Reference proteome</keyword>
<dbReference type="RefSeq" id="WP_146524574.1">
    <property type="nucleotide sequence ID" value="NZ_SJPV01000001.1"/>
</dbReference>
<feature type="signal peptide" evidence="2">
    <location>
        <begin position="1"/>
        <end position="29"/>
    </location>
</feature>
<accession>A0A5C6E0U5</accession>
<evidence type="ECO:0000259" key="3">
    <source>
        <dbReference type="Pfam" id="PF03781"/>
    </source>
</evidence>
<evidence type="ECO:0000313" key="5">
    <source>
        <dbReference type="EMBL" id="TWU42528.1"/>
    </source>
</evidence>
<feature type="region of interest" description="Disordered" evidence="1">
    <location>
        <begin position="775"/>
        <end position="811"/>
    </location>
</feature>
<dbReference type="InterPro" id="IPR005532">
    <property type="entry name" value="SUMF_dom"/>
</dbReference>
<dbReference type="GO" id="GO:0120147">
    <property type="term" value="F:formylglycine-generating oxidase activity"/>
    <property type="evidence" value="ECO:0007669"/>
    <property type="project" value="TreeGrafter"/>
</dbReference>
<feature type="domain" description="Sulfatase-modifying factor enzyme-like" evidence="3">
    <location>
        <begin position="829"/>
        <end position="1082"/>
    </location>
</feature>
<dbReference type="InterPro" id="IPR011042">
    <property type="entry name" value="6-blade_b-propeller_TolB-like"/>
</dbReference>
<organism evidence="5 6">
    <name type="scientific">Novipirellula artificiosorum</name>
    <dbReference type="NCBI Taxonomy" id="2528016"/>
    <lineage>
        <taxon>Bacteria</taxon>
        <taxon>Pseudomonadati</taxon>
        <taxon>Planctomycetota</taxon>
        <taxon>Planctomycetia</taxon>
        <taxon>Pirellulales</taxon>
        <taxon>Pirellulaceae</taxon>
        <taxon>Novipirellula</taxon>
    </lineage>
</organism>
<dbReference type="AlphaFoldDB" id="A0A5C6E0U5"/>
<dbReference type="InterPro" id="IPR042095">
    <property type="entry name" value="SUMF_sf"/>
</dbReference>
<evidence type="ECO:0000256" key="2">
    <source>
        <dbReference type="SAM" id="SignalP"/>
    </source>
</evidence>
<feature type="domain" description="Hydrazine synthase alpha subunit middle" evidence="4">
    <location>
        <begin position="484"/>
        <end position="574"/>
    </location>
</feature>
<dbReference type="Gene3D" id="2.120.10.30">
    <property type="entry name" value="TolB, C-terminal domain"/>
    <property type="match status" value="1"/>
</dbReference>
<evidence type="ECO:0000256" key="1">
    <source>
        <dbReference type="SAM" id="MobiDB-lite"/>
    </source>
</evidence>
<keyword evidence="2" id="KW-0732">Signal</keyword>
<sequence precursor="true">MKLRLILLGCWLGCFTIALTITTSADALAAGSYASQGRRINRSVAACEKLRLAVTDLSLQFGERYPDAESYLARLHSIEARLASEPRQAADELESLRREALMANPLLDCRVIVVKRRANHPIKGIAIPAPHETNSGLPREGYDNEVLVVDLKAPIENATRLLKPEDGGYVGELDLHFDADRILLTRSDRESWKLWEMDLDGSHLHQVSQTPPDVDCFDGCYVPDGGIVFASTASYQSVPCWHGKMPTGNLYRMNPDGTGMRQLCFDQDVDAHPVVLNDGQVMFSRWDYTGVNHIFQRELMVMNPDGTGQRAVYGSNSYFPNSLFFPRPLPGPANRLVSILSGYHGVPRMGWLVMLDPSRGWYGADGMVHRISGTGAAITPVVKDNAVDQDWPKFLHPYPLSDKYFLVSMLENAQSNWTVCVADVFDNVLPIFGQSGYAMLEPIPVVRQPTPPVIPDQTLASKENATVYLNDIYSGPGLKGVPRGTVKALRVLSYHFGYRELAGSDKIGYGGPWDGMQIEGTVPVEQDGSAVFEVPARTPLAIQPLDEEGKAVQLMRSWFTAMPGEVVSCVGCHETPTEVPRVELSLAAAKPPRAIDPWYGPPRGFDFAREVQPVLDHHCAACHDGSNAMPDLRAETEVAVRQSWPIGYAGRLDQQMMRDTGGRMTYTPAYDALIHYIRRVGVEDAVGMHRPGEYHADTSPLVQLLRKGHQGVELSAEDWDRIVTWIDLNGPCHGTWGDVYPIPNDGHQRRMTLRRMYGGALRDPEVIPAARVDRRAAARPNPPDPPPRVTLEDDTLHRNATRSTGALDPAIRNPATRTIDLGDGVTINLVQIPAGRFVMGSVEAEPDEWPPSVVEVTEPFWMATTEITNEQFARFDPGHDSGFYARRLPRPDCEGTPLSEPKQPVVRVSWEQANRFCEFLSKTTGQNFQLPTEQQWEYACRAGTETPLWFGDTESDFSLFENLADATFSRGVMQALKVHPDDVTQWSGGVPHLVLEGARLAEDRFNDGYSVTAPVDQFKPNPLGLADMHGNVAEWTQTQSPDSDRRVVRGGSFFDPPHQARSAVRRQYHPWQPLFNVGFRVVSAAEDGRRHSKKD</sequence>
<feature type="chain" id="PRO_5022936491" evidence="2">
    <location>
        <begin position="30"/>
        <end position="1095"/>
    </location>
</feature>
<protein>
    <submittedName>
        <fullName evidence="5">Formylglycine-generating sulfatase enzyme</fullName>
    </submittedName>
</protein>
<dbReference type="PANTHER" id="PTHR23150:SF19">
    <property type="entry name" value="FORMYLGLYCINE-GENERATING ENZYME"/>
    <property type="match status" value="1"/>
</dbReference>
<dbReference type="Gene3D" id="3.90.1580.10">
    <property type="entry name" value="paralog of FGE (formylglycine-generating enzyme)"/>
    <property type="match status" value="1"/>
</dbReference>